<gene>
    <name evidence="3" type="ORF">OKA104_LOCUS52957</name>
</gene>
<dbReference type="AlphaFoldDB" id="A0A820R219"/>
<dbReference type="Proteomes" id="UP000663881">
    <property type="component" value="Unassembled WGS sequence"/>
</dbReference>
<organism evidence="3 4">
    <name type="scientific">Adineta steineri</name>
    <dbReference type="NCBI Taxonomy" id="433720"/>
    <lineage>
        <taxon>Eukaryota</taxon>
        <taxon>Metazoa</taxon>
        <taxon>Spiralia</taxon>
        <taxon>Gnathifera</taxon>
        <taxon>Rotifera</taxon>
        <taxon>Eurotatoria</taxon>
        <taxon>Bdelloidea</taxon>
        <taxon>Adinetida</taxon>
        <taxon>Adinetidae</taxon>
        <taxon>Adineta</taxon>
    </lineage>
</organism>
<dbReference type="Pfam" id="PF22968">
    <property type="entry name" value="RNF34L-like_3rd"/>
    <property type="match status" value="1"/>
</dbReference>
<accession>A0A820R219</accession>
<comment type="caution">
    <text evidence="3">The sequence shown here is derived from an EMBL/GenBank/DDBJ whole genome shotgun (WGS) entry which is preliminary data.</text>
</comment>
<protein>
    <recommendedName>
        <fullName evidence="2">RNF34/RFFL HeH domain-containing protein</fullName>
    </recommendedName>
</protein>
<feature type="domain" description="RNF34/RFFL HeH" evidence="2">
    <location>
        <begin position="77"/>
        <end position="120"/>
    </location>
</feature>
<dbReference type="SUPFAM" id="SSF68906">
    <property type="entry name" value="SAP domain"/>
    <property type="match status" value="1"/>
</dbReference>
<proteinExistence type="predicted"/>
<dbReference type="InterPro" id="IPR055111">
    <property type="entry name" value="RNF34_RFFL_HeH"/>
</dbReference>
<evidence type="ECO:0000313" key="4">
    <source>
        <dbReference type="Proteomes" id="UP000663881"/>
    </source>
</evidence>
<feature type="region of interest" description="Disordered" evidence="1">
    <location>
        <begin position="1"/>
        <end position="77"/>
    </location>
</feature>
<name>A0A820R219_9BILA</name>
<dbReference type="Gene3D" id="1.10.720.30">
    <property type="entry name" value="SAP domain"/>
    <property type="match status" value="1"/>
</dbReference>
<sequence>NSNNGASFSFSSAPNGSFNHSSSSSGNTTHTRTATANSSTTTNPQQQQRPPPAATTTSSSTAKQKPRQKSLSEINEENIEDLNIRELKEILAANFVDFKGCVEKGELIEKVRRLYRDRLNAQLKGISI</sequence>
<dbReference type="InterPro" id="IPR036361">
    <property type="entry name" value="SAP_dom_sf"/>
</dbReference>
<evidence type="ECO:0000259" key="2">
    <source>
        <dbReference type="Pfam" id="PF22968"/>
    </source>
</evidence>
<reference evidence="3" key="1">
    <citation type="submission" date="2021-02" db="EMBL/GenBank/DDBJ databases">
        <authorList>
            <person name="Nowell W R."/>
        </authorList>
    </citation>
    <scope>NUCLEOTIDE SEQUENCE</scope>
</reference>
<feature type="compositionally biased region" description="Low complexity" evidence="1">
    <location>
        <begin position="1"/>
        <end position="63"/>
    </location>
</feature>
<evidence type="ECO:0000313" key="3">
    <source>
        <dbReference type="EMBL" id="CAF4428847.1"/>
    </source>
</evidence>
<feature type="non-terminal residue" evidence="3">
    <location>
        <position position="1"/>
    </location>
</feature>
<dbReference type="EMBL" id="CAJOAY010031881">
    <property type="protein sequence ID" value="CAF4428847.1"/>
    <property type="molecule type" value="Genomic_DNA"/>
</dbReference>
<evidence type="ECO:0000256" key="1">
    <source>
        <dbReference type="SAM" id="MobiDB-lite"/>
    </source>
</evidence>